<evidence type="ECO:0000256" key="4">
    <source>
        <dbReference type="ARBA" id="ARBA00023015"/>
    </source>
</evidence>
<evidence type="ECO:0000313" key="11">
    <source>
        <dbReference type="Proteomes" id="UP000031443"/>
    </source>
</evidence>
<evidence type="ECO:0000256" key="3">
    <source>
        <dbReference type="ARBA" id="ARBA00022833"/>
    </source>
</evidence>
<proteinExistence type="predicted"/>
<dbReference type="eggNOG" id="KOG3575">
    <property type="taxonomic scope" value="Eukaryota"/>
</dbReference>
<evidence type="ECO:0000313" key="10">
    <source>
        <dbReference type="EMBL" id="EMP37217.1"/>
    </source>
</evidence>
<accession>M7C9C3</accession>
<keyword evidence="8" id="KW-0539">Nucleus</keyword>
<dbReference type="PRINTS" id="PR00047">
    <property type="entry name" value="STROIDFINGER"/>
</dbReference>
<dbReference type="EMBL" id="KB522916">
    <property type="protein sequence ID" value="EMP37217.1"/>
    <property type="molecule type" value="Genomic_DNA"/>
</dbReference>
<dbReference type="Proteomes" id="UP000031443">
    <property type="component" value="Unassembled WGS sequence"/>
</dbReference>
<dbReference type="Pfam" id="PF00105">
    <property type="entry name" value="zf-C4"/>
    <property type="match status" value="1"/>
</dbReference>
<dbReference type="GO" id="GO:0008270">
    <property type="term" value="F:zinc ion binding"/>
    <property type="evidence" value="ECO:0007669"/>
    <property type="project" value="UniProtKB-KW"/>
</dbReference>
<keyword evidence="2" id="KW-0863">Zinc-finger</keyword>
<dbReference type="InterPro" id="IPR001628">
    <property type="entry name" value="Znf_hrmn_rcpt"/>
</dbReference>
<evidence type="ECO:0000256" key="2">
    <source>
        <dbReference type="ARBA" id="ARBA00022771"/>
    </source>
</evidence>
<evidence type="ECO:0000259" key="9">
    <source>
        <dbReference type="PROSITE" id="PS51030"/>
    </source>
</evidence>
<dbReference type="AlphaFoldDB" id="M7C9C3"/>
<evidence type="ECO:0000256" key="6">
    <source>
        <dbReference type="ARBA" id="ARBA00023163"/>
    </source>
</evidence>
<organism evidence="10 11">
    <name type="scientific">Chelonia mydas</name>
    <name type="common">Green sea-turtle</name>
    <name type="synonym">Chelonia agassizi</name>
    <dbReference type="NCBI Taxonomy" id="8469"/>
    <lineage>
        <taxon>Eukaryota</taxon>
        <taxon>Metazoa</taxon>
        <taxon>Chordata</taxon>
        <taxon>Craniata</taxon>
        <taxon>Vertebrata</taxon>
        <taxon>Euteleostomi</taxon>
        <taxon>Archelosauria</taxon>
        <taxon>Testudinata</taxon>
        <taxon>Testudines</taxon>
        <taxon>Cryptodira</taxon>
        <taxon>Durocryptodira</taxon>
        <taxon>Americhelydia</taxon>
        <taxon>Chelonioidea</taxon>
        <taxon>Cheloniidae</taxon>
        <taxon>Chelonia</taxon>
    </lineage>
</organism>
<protein>
    <submittedName>
        <fullName evidence="10">Peroxisome proliferator-activated receptor delta</fullName>
    </submittedName>
</protein>
<reference evidence="11" key="1">
    <citation type="journal article" date="2013" name="Nat. Genet.">
        <title>The draft genomes of soft-shell turtle and green sea turtle yield insights into the development and evolution of the turtle-specific body plan.</title>
        <authorList>
            <person name="Wang Z."/>
            <person name="Pascual-Anaya J."/>
            <person name="Zadissa A."/>
            <person name="Li W."/>
            <person name="Niimura Y."/>
            <person name="Huang Z."/>
            <person name="Li C."/>
            <person name="White S."/>
            <person name="Xiong Z."/>
            <person name="Fang D."/>
            <person name="Wang B."/>
            <person name="Ming Y."/>
            <person name="Chen Y."/>
            <person name="Zheng Y."/>
            <person name="Kuraku S."/>
            <person name="Pignatelli M."/>
            <person name="Herrero J."/>
            <person name="Beal K."/>
            <person name="Nozawa M."/>
            <person name="Li Q."/>
            <person name="Wang J."/>
            <person name="Zhang H."/>
            <person name="Yu L."/>
            <person name="Shigenobu S."/>
            <person name="Wang J."/>
            <person name="Liu J."/>
            <person name="Flicek P."/>
            <person name="Searle S."/>
            <person name="Wang J."/>
            <person name="Kuratani S."/>
            <person name="Yin Y."/>
            <person name="Aken B."/>
            <person name="Zhang G."/>
            <person name="Irie N."/>
        </authorList>
    </citation>
    <scope>NUCLEOTIDE SEQUENCE [LARGE SCALE GENOMIC DNA]</scope>
</reference>
<dbReference type="Gene3D" id="3.30.50.10">
    <property type="entry name" value="Erythroid Transcription Factor GATA-1, subunit A"/>
    <property type="match status" value="1"/>
</dbReference>
<dbReference type="GO" id="GO:0003700">
    <property type="term" value="F:DNA-binding transcription factor activity"/>
    <property type="evidence" value="ECO:0007669"/>
    <property type="project" value="InterPro"/>
</dbReference>
<dbReference type="GO" id="GO:0043565">
    <property type="term" value="F:sequence-specific DNA binding"/>
    <property type="evidence" value="ECO:0007669"/>
    <property type="project" value="InterPro"/>
</dbReference>
<evidence type="ECO:0000256" key="1">
    <source>
        <dbReference type="ARBA" id="ARBA00022723"/>
    </source>
</evidence>
<feature type="domain" description="Nuclear receptor" evidence="9">
    <location>
        <begin position="1"/>
        <end position="74"/>
    </location>
</feature>
<dbReference type="InterPro" id="IPR013088">
    <property type="entry name" value="Znf_NHR/GATA"/>
</dbReference>
<keyword evidence="6" id="KW-0804">Transcription</keyword>
<name>M7C9C3_CHEMY</name>
<evidence type="ECO:0000256" key="8">
    <source>
        <dbReference type="ARBA" id="ARBA00023242"/>
    </source>
</evidence>
<keyword evidence="11" id="KW-1185">Reference proteome</keyword>
<keyword evidence="1" id="KW-0479">Metal-binding</keyword>
<keyword evidence="7 10" id="KW-0675">Receptor</keyword>
<dbReference type="SUPFAM" id="SSF57716">
    <property type="entry name" value="Glucocorticoid receptor-like (DNA-binding domain)"/>
    <property type="match status" value="1"/>
</dbReference>
<sequence>CRICGDKASGFHYGVHACEGCKMALLHSHVEHPWGRYLKEEEEWLLPLCSNCGSSRCVPLWVLHYPLSVPSASEFLAMGLCNKEGTEGSLPMQCYVTTALGTRLTNTEISSPKRREH</sequence>
<dbReference type="PROSITE" id="PS51030">
    <property type="entry name" value="NUCLEAR_REC_DBD_2"/>
    <property type="match status" value="1"/>
</dbReference>
<keyword evidence="3" id="KW-0862">Zinc</keyword>
<evidence type="ECO:0000256" key="7">
    <source>
        <dbReference type="ARBA" id="ARBA00023170"/>
    </source>
</evidence>
<evidence type="ECO:0000256" key="5">
    <source>
        <dbReference type="ARBA" id="ARBA00023125"/>
    </source>
</evidence>
<keyword evidence="5" id="KW-0238">DNA-binding</keyword>
<gene>
    <name evidence="10" type="ORF">UY3_05588</name>
</gene>
<feature type="non-terminal residue" evidence="10">
    <location>
        <position position="1"/>
    </location>
</feature>
<keyword evidence="4" id="KW-0805">Transcription regulation</keyword>